<gene>
    <name evidence="2" type="ORF">GTO87_03625</name>
</gene>
<dbReference type="EMBL" id="CP047418">
    <property type="protein sequence ID" value="QLL77770.1"/>
    <property type="molecule type" value="Genomic_DNA"/>
</dbReference>
<proteinExistence type="predicted"/>
<evidence type="ECO:0000256" key="1">
    <source>
        <dbReference type="SAM" id="Phobius"/>
    </source>
</evidence>
<sequence length="212" mass="24466">MKKIIYLFLVIFTPQIMLVIYDKSWQVMMIFFACSIFLCLYDKISSFKLYSNGIEVKMQEAINEAYATIENIKELIDLLVNFNMQLMAGEDLAWEGTTSKERVIFLRKARKLAAEIGLDTAELRNSFAKAKAAVIYAFSIDISDIWGRSTGGYDVSNKIIKTSFHGNAVDLDEFDKQIEQLLDPNKKTEAQELRKRLVDFLDETRDIDDHYN</sequence>
<keyword evidence="1" id="KW-0812">Transmembrane</keyword>
<dbReference type="RefSeq" id="WP_180849546.1">
    <property type="nucleotide sequence ID" value="NZ_CP047418.1"/>
</dbReference>
<evidence type="ECO:0000313" key="2">
    <source>
        <dbReference type="EMBL" id="QLL77770.1"/>
    </source>
</evidence>
<dbReference type="PROSITE" id="PS51257">
    <property type="entry name" value="PROKAR_LIPOPROTEIN"/>
    <property type="match status" value="1"/>
</dbReference>
<dbReference type="AlphaFoldDB" id="A0A7H9EJ87"/>
<organism evidence="2 3">
    <name type="scientific">Ligilactobacillus saerimneri</name>
    <dbReference type="NCBI Taxonomy" id="228229"/>
    <lineage>
        <taxon>Bacteria</taxon>
        <taxon>Bacillati</taxon>
        <taxon>Bacillota</taxon>
        <taxon>Bacilli</taxon>
        <taxon>Lactobacillales</taxon>
        <taxon>Lactobacillaceae</taxon>
        <taxon>Ligilactobacillus</taxon>
    </lineage>
</organism>
<dbReference type="KEGG" id="lsw:GTO87_03625"/>
<name>A0A7H9EJ87_9LACO</name>
<reference evidence="2 3" key="1">
    <citation type="submission" date="2020-01" db="EMBL/GenBank/DDBJ databases">
        <title>Complete and circular genome sequences of six lactobacillus isolates from horses.</title>
        <authorList>
            <person name="Hassan H.M."/>
        </authorList>
    </citation>
    <scope>NUCLEOTIDE SEQUENCE [LARGE SCALE GENOMIC DNA]</scope>
    <source>
        <strain evidence="2 3">1A</strain>
    </source>
</reference>
<accession>A0A7H9EJ87</accession>
<keyword evidence="1" id="KW-0472">Membrane</keyword>
<keyword evidence="1" id="KW-1133">Transmembrane helix</keyword>
<feature type="transmembrane region" description="Helical" evidence="1">
    <location>
        <begin position="5"/>
        <end position="21"/>
    </location>
</feature>
<evidence type="ECO:0000313" key="3">
    <source>
        <dbReference type="Proteomes" id="UP000510886"/>
    </source>
</evidence>
<dbReference type="Proteomes" id="UP000510886">
    <property type="component" value="Chromosome"/>
</dbReference>
<protein>
    <submittedName>
        <fullName evidence="2">Uncharacterized protein</fullName>
    </submittedName>
</protein>